<reference evidence="1" key="1">
    <citation type="submission" date="2020-11" db="EMBL/GenBank/DDBJ databases">
        <authorList>
            <person name="Tran Van P."/>
        </authorList>
    </citation>
    <scope>NUCLEOTIDE SEQUENCE</scope>
</reference>
<protein>
    <submittedName>
        <fullName evidence="1">Uncharacterized protein</fullName>
    </submittedName>
</protein>
<dbReference type="EMBL" id="OD565238">
    <property type="protein sequence ID" value="CAD7441202.1"/>
    <property type="molecule type" value="Genomic_DNA"/>
</dbReference>
<dbReference type="AlphaFoldDB" id="A0A7R9HYS4"/>
<evidence type="ECO:0000313" key="1">
    <source>
        <dbReference type="EMBL" id="CAD7441202.1"/>
    </source>
</evidence>
<proteinExistence type="predicted"/>
<accession>A0A7R9HYS4</accession>
<gene>
    <name evidence="1" type="ORF">TBIB3V08_LOCUS3675</name>
</gene>
<organism evidence="1">
    <name type="scientific">Timema bartmani</name>
    <dbReference type="NCBI Taxonomy" id="61472"/>
    <lineage>
        <taxon>Eukaryota</taxon>
        <taxon>Metazoa</taxon>
        <taxon>Ecdysozoa</taxon>
        <taxon>Arthropoda</taxon>
        <taxon>Hexapoda</taxon>
        <taxon>Insecta</taxon>
        <taxon>Pterygota</taxon>
        <taxon>Neoptera</taxon>
        <taxon>Polyneoptera</taxon>
        <taxon>Phasmatodea</taxon>
        <taxon>Timematodea</taxon>
        <taxon>Timematoidea</taxon>
        <taxon>Timematidae</taxon>
        <taxon>Timema</taxon>
    </lineage>
</organism>
<sequence length="213" mass="23979">METGYWNFPDGEHFASSSSLYTQHYKKKAPTYESYNTVAAIIKDKSLSSKLAFLKMLAQEVELFLREFQTNTPLVPFLHTVSTTILSNIMERFVEILKAASPVNVVDVSKKENILSLKKIDLGFATRSELKKSNDTDLQILQFRSDCRKCLQKFVVKILERSPLAYGLTKAVTCFDLSIITANPTIATKWLETLLSTLVDARWLVGTTADKAA</sequence>
<name>A0A7R9HYS4_9NEOP</name>